<protein>
    <recommendedName>
        <fullName evidence="5">Glycoside hydrolase</fullName>
    </recommendedName>
</protein>
<keyword evidence="4" id="KW-1185">Reference proteome</keyword>
<dbReference type="GO" id="GO:0004553">
    <property type="term" value="F:hydrolase activity, hydrolyzing O-glycosyl compounds"/>
    <property type="evidence" value="ECO:0007669"/>
    <property type="project" value="UniProtKB-ARBA"/>
</dbReference>
<evidence type="ECO:0008006" key="5">
    <source>
        <dbReference type="Google" id="ProtNLM"/>
    </source>
</evidence>
<dbReference type="NCBIfam" id="NF045579">
    <property type="entry name" value="rhamnoside_JR"/>
    <property type="match status" value="1"/>
</dbReference>
<dbReference type="SUPFAM" id="SSF49899">
    <property type="entry name" value="Concanavalin A-like lectins/glucanases"/>
    <property type="match status" value="1"/>
</dbReference>
<keyword evidence="2" id="KW-0378">Hydrolase</keyword>
<dbReference type="Gene3D" id="2.60.120.260">
    <property type="entry name" value="Galactose-binding domain-like"/>
    <property type="match status" value="1"/>
</dbReference>
<dbReference type="KEGG" id="hyj:FHG12_16790"/>
<dbReference type="InterPro" id="IPR006311">
    <property type="entry name" value="TAT_signal"/>
</dbReference>
<dbReference type="Proteomes" id="UP000305398">
    <property type="component" value="Chromosome"/>
</dbReference>
<evidence type="ECO:0000256" key="1">
    <source>
        <dbReference type="ARBA" id="ARBA00022729"/>
    </source>
</evidence>
<sequence length="1351" mass="148861">MQRRDFLKTTATTSLGLSLLPGFVRPGLLAAPSDAFRQGNLGVATDDALAQGFLTPPASAKPYTFWQWMNGNITREGITLDLEAMQQMGLGGAYIFNNGVGIPRGPVDYASTVWLELVEHAAQEAQRLGLQLSLHNAPGYSGTGGPWITPENSMQQLVWTETLVHSTGRPRVAVVLPRPQAKHGYYRDAYVLAYPSLPVETSSMWEQVRRATLDGKALNVNVLQDIDTEKVIRMVPAAAAKTPAALLLEFVQPYEARAITLQRQPEAPLDPHDGPRDYPPVFRLEASDDGQTFRSVAEVRMPALRAMDVPGVAAFPAVKARYFRLSTGSPTYLSEVALHQAPRLPDWPAKTGYGEFAAEMVGREEWPAEQVIGPDKVVDVTRFLDQQGKLTWAAPPGRWTIVRIGHTTTGEVVAAAPESGIGLECDKYRKEALNTHFETLLVPIITRLKPYVGHSFVGLHTDSWEAGKQNWTRDFPADFQQRQGYDLRPYLLAMTGRVVESIDVTERFLTDVRRTFADLLAENYYGHFRTLCHAHGLQFSGEPYGDGNFDSLQVAGQLDTPLGEFWTRYTYGGIDYIRLAASAAHLYGSPVAGAEAYTGEPRTSKFTDYPYSLKAEGDWMMTMGINRFLLHVMVHQPHPSAQPGMTMGPFGTHFDRNSTWMRQMHGWTGYLTRAQYLLQQGRFVADLCYYKGDIINAKLPGNAILRPAVPLGYAADITGREALLSRFSVQNNRIALPDGLSYRLLVLPPAHALSVEVLRKVCDLVKAGAQVLVQEPPTTVPGLSAQRKAASEATTGEATLQALVQEIWGNLDGKAVTERPLGQGRIFRGVPLEKLLPKLGAQPDFDYTSPRNDTAVHYIHRQVGETDVYFIANRHRRVEELVCSFRAARQQPELWDAETGRVIAPAVFETEVGRTCLPIRLEPAGSVFVVFRKPAAPSVASLMREGKVVLSSKPYGAPVAAPHADVQDDFSISLWAKPDVMMLPGRGLLFYPAAGAVVYGAGHAACALAAGLNGVRLLERTDRLTEVLFAEQPLTGWTHLALVYRGGVPTVYLNGQVAGQGKKSSAIVHPGLHTPAALEQDMVFFEGDSTEPLLLREVLSEAQVLAQYQQGLPDELSLPTVELVQGTAGQRQMLQVWKPGTYELQPVAGGRARRVRVRHVPAPRPVTNPWQISFLGKGPGVPKPVVLPQLQSWHKQEDFNVRHFSGTAVYRTILELPTQALTVGQRLYLDLGRVAALAEVKLNGEELGQVWKPPFRVEITSAARAGQNAVEVRVTNLWPNRLIGDEHLPVEAEYEPWGAIKQLPAWYRNGQPKPGPRTAFSTWRVFAKTDPLLESGLLGPVRVLTAVERMI</sequence>
<dbReference type="InterPro" id="IPR008979">
    <property type="entry name" value="Galactose-bd-like_sf"/>
</dbReference>
<gene>
    <name evidence="3" type="ORF">FHG12_16790</name>
</gene>
<reference evidence="3 4" key="1">
    <citation type="submission" date="2019-06" db="EMBL/GenBank/DDBJ databases">
        <authorList>
            <person name="Srinivasan S."/>
        </authorList>
    </citation>
    <scope>NUCLEOTIDE SEQUENCE [LARGE SCALE GENOMIC DNA]</scope>
    <source>
        <strain evidence="3 4">17J68-5</strain>
    </source>
</reference>
<dbReference type="PROSITE" id="PS51318">
    <property type="entry name" value="TAT"/>
    <property type="match status" value="1"/>
</dbReference>
<dbReference type="GO" id="GO:0005975">
    <property type="term" value="P:carbohydrate metabolic process"/>
    <property type="evidence" value="ECO:0007669"/>
    <property type="project" value="UniProtKB-ARBA"/>
</dbReference>
<evidence type="ECO:0000313" key="4">
    <source>
        <dbReference type="Proteomes" id="UP000305398"/>
    </source>
</evidence>
<name>A0A5B8A5Y7_9BACT</name>
<dbReference type="PANTHER" id="PTHR43817:SF1">
    <property type="entry name" value="HYDROLASE, FAMILY 43, PUTATIVE (AFU_ORTHOLOGUE AFUA_3G01660)-RELATED"/>
    <property type="match status" value="1"/>
</dbReference>
<dbReference type="RefSeq" id="WP_139516826.1">
    <property type="nucleotide sequence ID" value="NZ_CP040896.1"/>
</dbReference>
<dbReference type="EMBL" id="CP040896">
    <property type="protein sequence ID" value="QDA61652.1"/>
    <property type="molecule type" value="Genomic_DNA"/>
</dbReference>
<proteinExistence type="predicted"/>
<dbReference type="Pfam" id="PF17132">
    <property type="entry name" value="Glyco_hydro_106"/>
    <property type="match status" value="1"/>
</dbReference>
<evidence type="ECO:0000256" key="2">
    <source>
        <dbReference type="ARBA" id="ARBA00022801"/>
    </source>
</evidence>
<accession>A0A5B8A5Y7</accession>
<evidence type="ECO:0000313" key="3">
    <source>
        <dbReference type="EMBL" id="QDA61652.1"/>
    </source>
</evidence>
<dbReference type="SUPFAM" id="SSF49785">
    <property type="entry name" value="Galactose-binding domain-like"/>
    <property type="match status" value="1"/>
</dbReference>
<organism evidence="3 4">
    <name type="scientific">Hymenobacter jejuensis</name>
    <dbReference type="NCBI Taxonomy" id="2502781"/>
    <lineage>
        <taxon>Bacteria</taxon>
        <taxon>Pseudomonadati</taxon>
        <taxon>Bacteroidota</taxon>
        <taxon>Cytophagia</taxon>
        <taxon>Cytophagales</taxon>
        <taxon>Hymenobacteraceae</taxon>
        <taxon>Hymenobacter</taxon>
    </lineage>
</organism>
<dbReference type="InterPro" id="IPR013320">
    <property type="entry name" value="ConA-like_dom_sf"/>
</dbReference>
<dbReference type="PANTHER" id="PTHR43817">
    <property type="entry name" value="GLYCOSYL HYDROLASE"/>
    <property type="match status" value="1"/>
</dbReference>
<dbReference type="Gene3D" id="2.60.120.200">
    <property type="match status" value="1"/>
</dbReference>
<keyword evidence="1" id="KW-0732">Signal</keyword>
<dbReference type="OrthoDB" id="9761519at2"/>